<dbReference type="SUPFAM" id="SSF53067">
    <property type="entry name" value="Actin-like ATPase domain"/>
    <property type="match status" value="1"/>
</dbReference>
<proteinExistence type="inferred from homology"/>
<dbReference type="InterPro" id="IPR036388">
    <property type="entry name" value="WH-like_DNA-bd_sf"/>
</dbReference>
<comment type="caution">
    <text evidence="2">The sequence shown here is derived from an EMBL/GenBank/DDBJ whole genome shotgun (WGS) entry which is preliminary data.</text>
</comment>
<name>A0A8E3APT4_9RHOB</name>
<dbReference type="PANTHER" id="PTHR18964">
    <property type="entry name" value="ROK (REPRESSOR, ORF, KINASE) FAMILY"/>
    <property type="match status" value="1"/>
</dbReference>
<dbReference type="Pfam" id="PF13412">
    <property type="entry name" value="HTH_24"/>
    <property type="match status" value="1"/>
</dbReference>
<protein>
    <submittedName>
        <fullName evidence="2">MarR family transcriptional regulator</fullName>
    </submittedName>
</protein>
<evidence type="ECO:0000313" key="2">
    <source>
        <dbReference type="EMBL" id="PTW45233.1"/>
    </source>
</evidence>
<dbReference type="InterPro" id="IPR000600">
    <property type="entry name" value="ROK"/>
</dbReference>
<evidence type="ECO:0000313" key="3">
    <source>
        <dbReference type="Proteomes" id="UP000244037"/>
    </source>
</evidence>
<comment type="similarity">
    <text evidence="1">Belongs to the ROK (NagC/XylR) family.</text>
</comment>
<dbReference type="PANTHER" id="PTHR18964:SF149">
    <property type="entry name" value="BIFUNCTIONAL UDP-N-ACETYLGLUCOSAMINE 2-EPIMERASE_N-ACETYLMANNOSAMINE KINASE"/>
    <property type="match status" value="1"/>
</dbReference>
<sequence>MAYHGHFRGDFGMETPVNKLALLQRPMVRGTNQSGMRAHNERLVLTILRRTGPLPKAQIARMTGLSAQTVSVIMRALEADGLLVRNAPVRGKVGQPSVPIGLAADGAFFFGLKVGRRSLQLVLTDFLGDVLARVGTRHAYPTPDSVLRFALAGMEEIMGQVPQSHADRISGLGIAIPFRMWDWIKSIGAPRADMDAWRVRDLRSELAERVDFPVYLQNDASAACGAELVLGSAEVPPDFVHFFIGSFIGGGIVLNGSLFTGNTGNAGALGSMPVLCDSRKCTQLIDVASLATLERMLAENNEDAEALWTSPDAWAIDEIILQEWILLAAQAIAVAIAATGSVLDIGAALIDGWMPASVRARLVEEVRVAFSRIDTTGIQPPVIMAGTVGPDARALGGACLAMSERFLVDQNALLAPL</sequence>
<dbReference type="Gene3D" id="3.30.420.40">
    <property type="match status" value="2"/>
</dbReference>
<evidence type="ECO:0000256" key="1">
    <source>
        <dbReference type="ARBA" id="ARBA00006479"/>
    </source>
</evidence>
<dbReference type="SUPFAM" id="SSF46785">
    <property type="entry name" value="Winged helix' DNA-binding domain"/>
    <property type="match status" value="1"/>
</dbReference>
<gene>
    <name evidence="2" type="ORF">C8N38_11445</name>
</gene>
<accession>A0A8E3APT4</accession>
<dbReference type="Gene3D" id="1.10.10.10">
    <property type="entry name" value="Winged helix-like DNA-binding domain superfamily/Winged helix DNA-binding domain"/>
    <property type="match status" value="1"/>
</dbReference>
<dbReference type="Pfam" id="PF00480">
    <property type="entry name" value="ROK"/>
    <property type="match status" value="1"/>
</dbReference>
<dbReference type="CDD" id="cd23763">
    <property type="entry name" value="ASKHA_ATPase_ROK"/>
    <property type="match status" value="1"/>
</dbReference>
<dbReference type="InterPro" id="IPR043129">
    <property type="entry name" value="ATPase_NBD"/>
</dbReference>
<keyword evidence="3" id="KW-1185">Reference proteome</keyword>
<dbReference type="Proteomes" id="UP000244037">
    <property type="component" value="Unassembled WGS sequence"/>
</dbReference>
<dbReference type="EMBL" id="QAYC01000014">
    <property type="protein sequence ID" value="PTW45233.1"/>
    <property type="molecule type" value="Genomic_DNA"/>
</dbReference>
<reference evidence="2 3" key="1">
    <citation type="submission" date="2018-04" db="EMBL/GenBank/DDBJ databases">
        <title>Genomic Encyclopedia of Archaeal and Bacterial Type Strains, Phase II (KMG-II): from individual species to whole genera.</title>
        <authorList>
            <person name="Goeker M."/>
        </authorList>
    </citation>
    <scope>NUCLEOTIDE SEQUENCE [LARGE SCALE GENOMIC DNA]</scope>
    <source>
        <strain evidence="2 3">DSM 19783</strain>
    </source>
</reference>
<dbReference type="AlphaFoldDB" id="A0A8E3APT4"/>
<dbReference type="InterPro" id="IPR036390">
    <property type="entry name" value="WH_DNA-bd_sf"/>
</dbReference>
<organism evidence="2 3">
    <name type="scientific">Rhodovulum kholense</name>
    <dbReference type="NCBI Taxonomy" id="453584"/>
    <lineage>
        <taxon>Bacteria</taxon>
        <taxon>Pseudomonadati</taxon>
        <taxon>Pseudomonadota</taxon>
        <taxon>Alphaproteobacteria</taxon>
        <taxon>Rhodobacterales</taxon>
        <taxon>Paracoccaceae</taxon>
        <taxon>Rhodovulum</taxon>
    </lineage>
</organism>